<gene>
    <name evidence="2" type="ORF">J2S23_001260</name>
</gene>
<dbReference type="SUPFAM" id="SSF109604">
    <property type="entry name" value="HD-domain/PDEase-like"/>
    <property type="match status" value="1"/>
</dbReference>
<dbReference type="RefSeq" id="WP_307121890.1">
    <property type="nucleotide sequence ID" value="NZ_JAUSTM010000010.1"/>
</dbReference>
<dbReference type="PANTHER" id="PTHR33594:SF1">
    <property type="entry name" value="HD_PDEASE DOMAIN-CONTAINING PROTEIN"/>
    <property type="match status" value="1"/>
</dbReference>
<dbReference type="InterPro" id="IPR003607">
    <property type="entry name" value="HD/PDEase_dom"/>
</dbReference>
<dbReference type="EMBL" id="JAUSTM010000010">
    <property type="protein sequence ID" value="MDQ0222703.1"/>
    <property type="molecule type" value="Genomic_DNA"/>
</dbReference>
<keyword evidence="3" id="KW-1185">Reference proteome</keyword>
<reference evidence="2 3" key="1">
    <citation type="submission" date="2023-07" db="EMBL/GenBank/DDBJ databases">
        <title>Genomic Encyclopedia of Type Strains, Phase IV (KMG-IV): sequencing the most valuable type-strain genomes for metagenomic binning, comparative biology and taxonomic classification.</title>
        <authorList>
            <person name="Goeker M."/>
        </authorList>
    </citation>
    <scope>NUCLEOTIDE SEQUENCE [LARGE SCALE GENOMIC DNA]</scope>
    <source>
        <strain evidence="2 3">DSM 105143</strain>
    </source>
</reference>
<dbReference type="PROSITE" id="PS51831">
    <property type="entry name" value="HD"/>
    <property type="match status" value="1"/>
</dbReference>
<name>A0ABT9YRT0_9STRE</name>
<dbReference type="CDD" id="cd00077">
    <property type="entry name" value="HDc"/>
    <property type="match status" value="1"/>
</dbReference>
<protein>
    <recommendedName>
        <fullName evidence="1">HD domain-containing protein</fullName>
    </recommendedName>
</protein>
<comment type="caution">
    <text evidence="2">The sequence shown here is derived from an EMBL/GenBank/DDBJ whole genome shotgun (WGS) entry which is preliminary data.</text>
</comment>
<dbReference type="Proteomes" id="UP001223079">
    <property type="component" value="Unassembled WGS sequence"/>
</dbReference>
<dbReference type="PANTHER" id="PTHR33594">
    <property type="entry name" value="SUPERFAMILY HYDROLASE, PUTATIVE (AFU_ORTHOLOGUE AFUA_1G03035)-RELATED"/>
    <property type="match status" value="1"/>
</dbReference>
<dbReference type="InterPro" id="IPR006674">
    <property type="entry name" value="HD_domain"/>
</dbReference>
<dbReference type="Gene3D" id="1.10.472.50">
    <property type="entry name" value="HD-domain/PDEase-like"/>
    <property type="match status" value="1"/>
</dbReference>
<dbReference type="Pfam" id="PF01966">
    <property type="entry name" value="HD"/>
    <property type="match status" value="1"/>
</dbReference>
<evidence type="ECO:0000313" key="3">
    <source>
        <dbReference type="Proteomes" id="UP001223079"/>
    </source>
</evidence>
<evidence type="ECO:0000313" key="2">
    <source>
        <dbReference type="EMBL" id="MDQ0222703.1"/>
    </source>
</evidence>
<dbReference type="Gene3D" id="1.20.58.1910">
    <property type="match status" value="1"/>
</dbReference>
<proteinExistence type="predicted"/>
<sequence>MSLQEYITKTEEFVQSLFQDDASGHDWWHIVRVRDMALRLAQAEGADCFICQMAALLHDVADDKLNSSEEVGLKKVDDFLSQLGLPERDRSAILDIIANMSYRGGQKAQKPLSLEGQCVQDADRLDALGAIGIARTMAYSGHKGRLIHDPALEPRAQMTLAEYRSDGGTAILHFYEKLLKLKDLMNTDMAKTLAEGRHAFLETYLEQFYAEWRSER</sequence>
<dbReference type="SMART" id="SM00471">
    <property type="entry name" value="HDc"/>
    <property type="match status" value="1"/>
</dbReference>
<evidence type="ECO:0000259" key="1">
    <source>
        <dbReference type="PROSITE" id="PS51831"/>
    </source>
</evidence>
<organism evidence="2 3">
    <name type="scientific">Streptococcus moroccensis</name>
    <dbReference type="NCBI Taxonomy" id="1451356"/>
    <lineage>
        <taxon>Bacteria</taxon>
        <taxon>Bacillati</taxon>
        <taxon>Bacillota</taxon>
        <taxon>Bacilli</taxon>
        <taxon>Lactobacillales</taxon>
        <taxon>Streptococcaceae</taxon>
        <taxon>Streptococcus</taxon>
    </lineage>
</organism>
<feature type="domain" description="HD" evidence="1">
    <location>
        <begin position="26"/>
        <end position="128"/>
    </location>
</feature>
<accession>A0ABT9YRT0</accession>